<dbReference type="GO" id="GO:0042956">
    <property type="term" value="P:maltodextrin transmembrane transport"/>
    <property type="evidence" value="ECO:0007669"/>
    <property type="project" value="TreeGrafter"/>
</dbReference>
<evidence type="ECO:0000259" key="13">
    <source>
        <dbReference type="PROSITE" id="PS50928"/>
    </source>
</evidence>
<feature type="transmembrane region" description="Helical" evidence="11">
    <location>
        <begin position="298"/>
        <end position="326"/>
    </location>
</feature>
<feature type="transmembrane region" description="Helical" evidence="11">
    <location>
        <begin position="78"/>
        <end position="98"/>
    </location>
</feature>
<dbReference type="Gene3D" id="2.40.430.10">
    <property type="entry name" value="D-maltodextrin-binding protein, MBP"/>
    <property type="match status" value="1"/>
</dbReference>
<keyword evidence="4 11" id="KW-0813">Transport</keyword>
<dbReference type="InterPro" id="IPR048464">
    <property type="entry name" value="MalF_N_TM"/>
</dbReference>
<comment type="subunit">
    <text evidence="12">The complex is composed of two ATP-binding proteins (MalK), two transmembrane proteins (MalG and MalF) and a solute-binding protein (MalE).</text>
</comment>
<dbReference type="PROSITE" id="PS50928">
    <property type="entry name" value="ABC_TM1"/>
    <property type="match status" value="1"/>
</dbReference>
<evidence type="ECO:0000256" key="6">
    <source>
        <dbReference type="ARBA" id="ARBA00022519"/>
    </source>
</evidence>
<dbReference type="GO" id="GO:0015423">
    <property type="term" value="F:ABC-type maltose transporter activity"/>
    <property type="evidence" value="ECO:0007669"/>
    <property type="project" value="TreeGrafter"/>
</dbReference>
<keyword evidence="6 12" id="KW-0997">Cell inner membrane</keyword>
<dbReference type="Pfam" id="PF00528">
    <property type="entry name" value="BPD_transp_1"/>
    <property type="match status" value="1"/>
</dbReference>
<keyword evidence="5" id="KW-1003">Cell membrane</keyword>
<evidence type="ECO:0000256" key="4">
    <source>
        <dbReference type="ARBA" id="ARBA00022448"/>
    </source>
</evidence>
<comment type="caution">
    <text evidence="14">The sequence shown here is derived from an EMBL/GenBank/DDBJ whole genome shotgun (WGS) entry which is preliminary data.</text>
</comment>
<evidence type="ECO:0000256" key="7">
    <source>
        <dbReference type="ARBA" id="ARBA00022597"/>
    </source>
</evidence>
<feature type="transmembrane region" description="Helical" evidence="11">
    <location>
        <begin position="54"/>
        <end position="71"/>
    </location>
</feature>
<evidence type="ECO:0000313" key="15">
    <source>
        <dbReference type="Proteomes" id="UP000295110"/>
    </source>
</evidence>
<dbReference type="GO" id="GO:1990060">
    <property type="term" value="C:maltose transport complex"/>
    <property type="evidence" value="ECO:0007669"/>
    <property type="project" value="TreeGrafter"/>
</dbReference>
<gene>
    <name evidence="14" type="ORF">EV671_1008144</name>
</gene>
<reference evidence="14 15" key="1">
    <citation type="submission" date="2019-03" db="EMBL/GenBank/DDBJ databases">
        <title>Genomic Encyclopedia of Type Strains, Phase IV (KMG-IV): sequencing the most valuable type-strain genomes for metagenomic binning, comparative biology and taxonomic classification.</title>
        <authorList>
            <person name="Goeker M."/>
        </authorList>
    </citation>
    <scope>NUCLEOTIDE SEQUENCE [LARGE SCALE GENOMIC DNA]</scope>
    <source>
        <strain evidence="14 15">DSM 654</strain>
    </source>
</reference>
<comment type="function">
    <text evidence="1 12">Part of the ABC transporter complex MalEFGK involved in maltose/maltodextrin import. Probably responsible for the translocation of the substrate across the membrane.</text>
</comment>
<evidence type="ECO:0000256" key="8">
    <source>
        <dbReference type="ARBA" id="ARBA00022692"/>
    </source>
</evidence>
<dbReference type="InterPro" id="IPR035906">
    <property type="entry name" value="MetI-like_sf"/>
</dbReference>
<comment type="subcellular location">
    <subcellularLocation>
        <location evidence="2 12">Cell inner membrane</location>
        <topology evidence="2 12">Multi-pass membrane protein</topology>
    </subcellularLocation>
    <subcellularLocation>
        <location evidence="11">Cell membrane</location>
        <topology evidence="11">Multi-pass membrane protein</topology>
    </subcellularLocation>
</comment>
<dbReference type="Pfam" id="PF14785">
    <property type="entry name" value="MalF_P2"/>
    <property type="match status" value="1"/>
</dbReference>
<dbReference type="Pfam" id="PF20872">
    <property type="entry name" value="MalF_N_TM"/>
    <property type="match status" value="1"/>
</dbReference>
<feature type="transmembrane region" description="Helical" evidence="11">
    <location>
        <begin position="444"/>
        <end position="465"/>
    </location>
</feature>
<evidence type="ECO:0000256" key="11">
    <source>
        <dbReference type="RuleBase" id="RU363032"/>
    </source>
</evidence>
<evidence type="ECO:0000256" key="12">
    <source>
        <dbReference type="RuleBase" id="RU367050"/>
    </source>
</evidence>
<dbReference type="EMBL" id="SMBU01000008">
    <property type="protein sequence ID" value="TCV00389.1"/>
    <property type="molecule type" value="Genomic_DNA"/>
</dbReference>
<evidence type="ECO:0000256" key="2">
    <source>
        <dbReference type="ARBA" id="ARBA00004429"/>
    </source>
</evidence>
<evidence type="ECO:0000256" key="3">
    <source>
        <dbReference type="ARBA" id="ARBA00009047"/>
    </source>
</evidence>
<keyword evidence="9 11" id="KW-1133">Transmembrane helix</keyword>
<evidence type="ECO:0000256" key="9">
    <source>
        <dbReference type="ARBA" id="ARBA00022989"/>
    </source>
</evidence>
<evidence type="ECO:0000256" key="5">
    <source>
        <dbReference type="ARBA" id="ARBA00022475"/>
    </source>
</evidence>
<dbReference type="InterPro" id="IPR000515">
    <property type="entry name" value="MetI-like"/>
</dbReference>
<keyword evidence="15" id="KW-1185">Reference proteome</keyword>
<evidence type="ECO:0000256" key="1">
    <source>
        <dbReference type="ARBA" id="ARBA00002264"/>
    </source>
</evidence>
<dbReference type="Gene3D" id="1.10.3720.10">
    <property type="entry name" value="MetI-like"/>
    <property type="match status" value="1"/>
</dbReference>
<feature type="domain" description="ABC transmembrane type-1" evidence="13">
    <location>
        <begin position="299"/>
        <end position="522"/>
    </location>
</feature>
<keyword evidence="7 12" id="KW-0762">Sugar transport</keyword>
<dbReference type="InterPro" id="IPR035277">
    <property type="entry name" value="MalF_N"/>
</dbReference>
<feature type="transmembrane region" description="Helical" evidence="11">
    <location>
        <begin position="378"/>
        <end position="402"/>
    </location>
</feature>
<dbReference type="Gene3D" id="1.20.58.370">
    <property type="entry name" value="MalF N-terminal region-like"/>
    <property type="match status" value="1"/>
</dbReference>
<sequence>MNAVSSTLGQGSYSTLPPTPTEKLARLLRWPVVAAAIAAALYLVFVVYTTGQAAWAAGLLVLFTAGFYVYLSRDGFAWRYLFPGVAGMLVFIAFPLVYTAQIGFTNYSSTHLLSKSRVRDYLLEQHDAIEDQVLAYSLHADGAEFRLVLQPEGGAAPRWVSPPLALRKAADALRVDLMAADAEHLPLTAPLQAALPLAELVKHRDTLARLVLVLPDKTELHYLGLREFGPVKPQWTANADDSLTRAADGTVFKPNRDTGFFESSAGETLQPGFKAFIGVGNYARMLFDAEFRGPFLSIFTWTVVFSALTVACATAIGMLFAVLLNWEGMKYRTTYRTLLFLPYAVPGFISILVFKGLFNQNFGEINAILNALFGIKPAWFADPLLAKAMLLIVNVWLGYPYIMILCSGLLKAIPADLYEASALAGASPATNFLKITAPLIIKPLAPLLVSAFAFNFNNFVLIALLTDGRPDFLSTKLPAGQTDILVSYTYRIAFRDSGSDFGLAAAISTLIFFLVAALSLVNLRLSAKAQK</sequence>
<feature type="transmembrane region" description="Helical" evidence="11">
    <location>
        <begin position="338"/>
        <end position="358"/>
    </location>
</feature>
<name>A0A4R3VA91_ROSSA</name>
<dbReference type="OrthoDB" id="9785347at2"/>
<feature type="transmembrane region" description="Helical" evidence="11">
    <location>
        <begin position="501"/>
        <end position="523"/>
    </location>
</feature>
<dbReference type="Proteomes" id="UP000295110">
    <property type="component" value="Unassembled WGS sequence"/>
</dbReference>
<organism evidence="14 15">
    <name type="scientific">Roseateles saccharophilus</name>
    <name type="common">Pseudomonas saccharophila</name>
    <dbReference type="NCBI Taxonomy" id="304"/>
    <lineage>
        <taxon>Bacteria</taxon>
        <taxon>Pseudomonadati</taxon>
        <taxon>Pseudomonadota</taxon>
        <taxon>Betaproteobacteria</taxon>
        <taxon>Burkholderiales</taxon>
        <taxon>Sphaerotilaceae</taxon>
        <taxon>Roseateles</taxon>
    </lineage>
</organism>
<comment type="similarity">
    <text evidence="3 12">Belongs to the binding-protein-dependent transport system permease family. MalFG subfamily.</text>
</comment>
<dbReference type="InterPro" id="IPR029345">
    <property type="entry name" value="MalF_P2"/>
</dbReference>
<keyword evidence="8 11" id="KW-0812">Transmembrane</keyword>
<dbReference type="RefSeq" id="WP_132571037.1">
    <property type="nucleotide sequence ID" value="NZ_CBCSGL010000048.1"/>
</dbReference>
<dbReference type="Gene3D" id="3.10.650.10">
    <property type="entry name" value="MalF N-terminal region-like"/>
    <property type="match status" value="1"/>
</dbReference>
<feature type="transmembrane region" description="Helical" evidence="11">
    <location>
        <begin position="27"/>
        <end position="48"/>
    </location>
</feature>
<dbReference type="NCBIfam" id="NF008232">
    <property type="entry name" value="PRK10999.1"/>
    <property type="match status" value="1"/>
</dbReference>
<dbReference type="InterPro" id="IPR047103">
    <property type="entry name" value="MalF_P2_sf"/>
</dbReference>
<dbReference type="PANTHER" id="PTHR47314:SF1">
    <property type="entry name" value="MALTOSE_MALTODEXTRIN TRANSPORT SYSTEM PERMEASE PROTEIN MALF"/>
    <property type="match status" value="1"/>
</dbReference>
<accession>A0A4R3VA91</accession>
<proteinExistence type="inferred from homology"/>
<evidence type="ECO:0000256" key="10">
    <source>
        <dbReference type="ARBA" id="ARBA00023136"/>
    </source>
</evidence>
<dbReference type="SUPFAM" id="SSF161098">
    <property type="entry name" value="MetI-like"/>
    <property type="match status" value="1"/>
</dbReference>
<protein>
    <recommendedName>
        <fullName evidence="12">Maltose/maltodextrin transport system permease protein</fullName>
    </recommendedName>
</protein>
<dbReference type="AlphaFoldDB" id="A0A4R3VA91"/>
<dbReference type="PANTHER" id="PTHR47314">
    <property type="entry name" value="MALTOSE/MALTODEXTRIN TRANSPORT SYSTEM PERMEASE PROTEIN MALF"/>
    <property type="match status" value="1"/>
</dbReference>
<dbReference type="CDD" id="cd06261">
    <property type="entry name" value="TM_PBP2"/>
    <property type="match status" value="1"/>
</dbReference>
<evidence type="ECO:0000313" key="14">
    <source>
        <dbReference type="EMBL" id="TCV00389.1"/>
    </source>
</evidence>
<keyword evidence="10 11" id="KW-0472">Membrane</keyword>
<dbReference type="SUPFAM" id="SSF160964">
    <property type="entry name" value="MalF N-terminal region-like"/>
    <property type="match status" value="1"/>
</dbReference>